<dbReference type="InterPro" id="IPR005471">
    <property type="entry name" value="Tscrpt_reg_IclR_N"/>
</dbReference>
<keyword evidence="7" id="KW-1185">Reference proteome</keyword>
<dbReference type="Pfam" id="PF09339">
    <property type="entry name" value="HTH_IclR"/>
    <property type="match status" value="1"/>
</dbReference>
<dbReference type="Gene3D" id="1.10.10.10">
    <property type="entry name" value="Winged helix-like DNA-binding domain superfamily/Winged helix DNA-binding domain"/>
    <property type="match status" value="1"/>
</dbReference>
<dbReference type="Proteomes" id="UP001148313">
    <property type="component" value="Unassembled WGS sequence"/>
</dbReference>
<accession>A0ABT4VVH9</accession>
<keyword evidence="1" id="KW-0805">Transcription regulation</keyword>
<dbReference type="SUPFAM" id="SSF46785">
    <property type="entry name" value="Winged helix' DNA-binding domain"/>
    <property type="match status" value="1"/>
</dbReference>
<evidence type="ECO:0000256" key="2">
    <source>
        <dbReference type="ARBA" id="ARBA00023125"/>
    </source>
</evidence>
<evidence type="ECO:0000259" key="4">
    <source>
        <dbReference type="PROSITE" id="PS51077"/>
    </source>
</evidence>
<comment type="caution">
    <text evidence="6">The sequence shown here is derived from an EMBL/GenBank/DDBJ whole genome shotgun (WGS) entry which is preliminary data.</text>
</comment>
<dbReference type="PANTHER" id="PTHR30136">
    <property type="entry name" value="HELIX-TURN-HELIX TRANSCRIPTIONAL REGULATOR, ICLR FAMILY"/>
    <property type="match status" value="1"/>
</dbReference>
<dbReference type="Gene3D" id="3.30.450.40">
    <property type="match status" value="1"/>
</dbReference>
<organism evidence="6 7">
    <name type="scientific">Hoeflea poritis</name>
    <dbReference type="NCBI Taxonomy" id="2993659"/>
    <lineage>
        <taxon>Bacteria</taxon>
        <taxon>Pseudomonadati</taxon>
        <taxon>Pseudomonadota</taxon>
        <taxon>Alphaproteobacteria</taxon>
        <taxon>Hyphomicrobiales</taxon>
        <taxon>Rhizobiaceae</taxon>
        <taxon>Hoeflea</taxon>
    </lineage>
</organism>
<dbReference type="SUPFAM" id="SSF55781">
    <property type="entry name" value="GAF domain-like"/>
    <property type="match status" value="1"/>
</dbReference>
<feature type="domain" description="HTH iclR-type" evidence="4">
    <location>
        <begin position="13"/>
        <end position="75"/>
    </location>
</feature>
<evidence type="ECO:0000256" key="1">
    <source>
        <dbReference type="ARBA" id="ARBA00023015"/>
    </source>
</evidence>
<keyword evidence="3" id="KW-0804">Transcription</keyword>
<reference evidence="6" key="1">
    <citation type="submission" date="2022-11" db="EMBL/GenBank/DDBJ databases">
        <title>Hoeflea poritis sp. nov., isolated from scleractinian coral Porites lutea.</title>
        <authorList>
            <person name="Zhang G."/>
            <person name="Wei Q."/>
            <person name="Cai L."/>
        </authorList>
    </citation>
    <scope>NUCLEOTIDE SEQUENCE</scope>
    <source>
        <strain evidence="6">E7-10</strain>
    </source>
</reference>
<dbReference type="InterPro" id="IPR014757">
    <property type="entry name" value="Tscrpt_reg_IclR_C"/>
</dbReference>
<name>A0ABT4VVH9_9HYPH</name>
<evidence type="ECO:0000313" key="6">
    <source>
        <dbReference type="EMBL" id="MDA4848727.1"/>
    </source>
</evidence>
<protein>
    <submittedName>
        <fullName evidence="6">Helix-turn-helix domain-containing protein</fullName>
    </submittedName>
</protein>
<proteinExistence type="predicted"/>
<dbReference type="InterPro" id="IPR050707">
    <property type="entry name" value="HTH_MetabolicPath_Reg"/>
</dbReference>
<dbReference type="InterPro" id="IPR036390">
    <property type="entry name" value="WH_DNA-bd_sf"/>
</dbReference>
<evidence type="ECO:0000256" key="3">
    <source>
        <dbReference type="ARBA" id="ARBA00023163"/>
    </source>
</evidence>
<evidence type="ECO:0000313" key="7">
    <source>
        <dbReference type="Proteomes" id="UP001148313"/>
    </source>
</evidence>
<dbReference type="RefSeq" id="WP_271092602.1">
    <property type="nucleotide sequence ID" value="NZ_JAPJZH010000029.1"/>
</dbReference>
<evidence type="ECO:0000259" key="5">
    <source>
        <dbReference type="PROSITE" id="PS51078"/>
    </source>
</evidence>
<dbReference type="PROSITE" id="PS51077">
    <property type="entry name" value="HTH_ICLR"/>
    <property type="match status" value="1"/>
</dbReference>
<gene>
    <name evidence="6" type="ORF">OOZ53_25450</name>
</gene>
<dbReference type="Pfam" id="PF01614">
    <property type="entry name" value="IclR_C"/>
    <property type="match status" value="1"/>
</dbReference>
<dbReference type="EMBL" id="JAPJZH010000029">
    <property type="protein sequence ID" value="MDA4848727.1"/>
    <property type="molecule type" value="Genomic_DNA"/>
</dbReference>
<dbReference type="SMART" id="SM00346">
    <property type="entry name" value="HTH_ICLR"/>
    <property type="match status" value="1"/>
</dbReference>
<dbReference type="PANTHER" id="PTHR30136:SF7">
    <property type="entry name" value="HTH-TYPE TRANSCRIPTIONAL REGULATOR KDGR-RELATED"/>
    <property type="match status" value="1"/>
</dbReference>
<dbReference type="PROSITE" id="PS51078">
    <property type="entry name" value="ICLR_ED"/>
    <property type="match status" value="1"/>
</dbReference>
<feature type="domain" description="IclR-ED" evidence="5">
    <location>
        <begin position="76"/>
        <end position="257"/>
    </location>
</feature>
<dbReference type="InterPro" id="IPR029016">
    <property type="entry name" value="GAF-like_dom_sf"/>
</dbReference>
<keyword evidence="2" id="KW-0238">DNA-binding</keyword>
<sequence length="269" mass="28826">MSEAKTKLQKYSAPALEKGLDILELLSLCSGGGLSQSEIAEGVGRSKNEIFRMMVVLEERGYIKRSDGDVFLLTSKLGELSGPRNDTSRMLEIARPIMTRLSEQTKLSNHLWILNETNMQVAASASASESYSLALSEGAQSSVFGSSAGACFLSALPDTEARLKALRDRGEYVNNEAFLEYDARVEACRKDGVCVLPNAEAIGILEISAPLSLPTAGDVVGALTVPIIGDRDSKNEIADVIKTLKHAVNQVCAKMASLAVFQTAQRPAS</sequence>
<dbReference type="InterPro" id="IPR036388">
    <property type="entry name" value="WH-like_DNA-bd_sf"/>
</dbReference>